<comment type="subcellular location">
    <subcellularLocation>
        <location evidence="1 8">Nucleus</location>
    </subcellularLocation>
</comment>
<feature type="compositionally biased region" description="Polar residues" evidence="9">
    <location>
        <begin position="64"/>
        <end position="74"/>
    </location>
</feature>
<evidence type="ECO:0000256" key="2">
    <source>
        <dbReference type="ARBA" id="ARBA00023015"/>
    </source>
</evidence>
<evidence type="ECO:0000256" key="3">
    <source>
        <dbReference type="ARBA" id="ARBA00023125"/>
    </source>
</evidence>
<dbReference type="Proteomes" id="UP000792457">
    <property type="component" value="Unassembled WGS sequence"/>
</dbReference>
<organism evidence="11 12">
    <name type="scientific">Ladona fulva</name>
    <name type="common">Scarce chaser dragonfly</name>
    <name type="synonym">Libellula fulva</name>
    <dbReference type="NCBI Taxonomy" id="123851"/>
    <lineage>
        <taxon>Eukaryota</taxon>
        <taxon>Metazoa</taxon>
        <taxon>Ecdysozoa</taxon>
        <taxon>Arthropoda</taxon>
        <taxon>Hexapoda</taxon>
        <taxon>Insecta</taxon>
        <taxon>Pterygota</taxon>
        <taxon>Palaeoptera</taxon>
        <taxon>Odonata</taxon>
        <taxon>Epiprocta</taxon>
        <taxon>Anisoptera</taxon>
        <taxon>Libelluloidea</taxon>
        <taxon>Libellulidae</taxon>
        <taxon>Ladona</taxon>
    </lineage>
</organism>
<keyword evidence="4 8" id="KW-0371">Homeobox</keyword>
<comment type="similarity">
    <text evidence="7">Belongs to the TALE/TGIF homeobox family.</text>
</comment>
<dbReference type="GO" id="GO:0048646">
    <property type="term" value="P:anatomical structure formation involved in morphogenesis"/>
    <property type="evidence" value="ECO:0007669"/>
    <property type="project" value="UniProtKB-ARBA"/>
</dbReference>
<evidence type="ECO:0000313" key="11">
    <source>
        <dbReference type="EMBL" id="KAG8237601.1"/>
    </source>
</evidence>
<dbReference type="InterPro" id="IPR009057">
    <property type="entry name" value="Homeodomain-like_sf"/>
</dbReference>
<keyword evidence="3 8" id="KW-0238">DNA-binding</keyword>
<proteinExistence type="inferred from homology"/>
<keyword evidence="12" id="KW-1185">Reference proteome</keyword>
<dbReference type="GO" id="GO:0005634">
    <property type="term" value="C:nucleus"/>
    <property type="evidence" value="ECO:0007669"/>
    <property type="project" value="UniProtKB-SubCell"/>
</dbReference>
<evidence type="ECO:0000256" key="9">
    <source>
        <dbReference type="SAM" id="MobiDB-lite"/>
    </source>
</evidence>
<feature type="compositionally biased region" description="Acidic residues" evidence="9">
    <location>
        <begin position="206"/>
        <end position="224"/>
    </location>
</feature>
<dbReference type="InterPro" id="IPR050224">
    <property type="entry name" value="TALE_homeobox"/>
</dbReference>
<keyword evidence="6 8" id="KW-0539">Nucleus</keyword>
<feature type="compositionally biased region" description="Low complexity" evidence="9">
    <location>
        <begin position="31"/>
        <end position="42"/>
    </location>
</feature>
<dbReference type="Gene3D" id="1.10.10.60">
    <property type="entry name" value="Homeodomain-like"/>
    <property type="match status" value="1"/>
</dbReference>
<keyword evidence="2" id="KW-0805">Transcription regulation</keyword>
<dbReference type="SMART" id="SM00389">
    <property type="entry name" value="HOX"/>
    <property type="match status" value="1"/>
</dbReference>
<sequence length="333" mass="37388">MSKTKHLLSLSPFCRGSVTMKFKRAARERLPSSGSDDPSSSDAESQQRDASGVGISFDVRHRQSSSSGTPTRAYSSGEGAPHSSRKRRGNLPKQSVKILKRWLFEHRYYAYPNDDEKTTLSREANLTVLQVCNWFINARRRILPEMIRREGHDPLHYTITRRGKKLQQFPLSKAVTSLSSCHGVESPEEDAEGRSGRWSHQRVSDPDEDEDEAESESSNDEDEGATSAWRRRRRLSKDTQEEVCPRRSWSTRGQRSLIPHSPPPLCSDSVLSRSPPLTSDSSRVTPPPSPLVSNEDDEFKCLYLLVEAAVRQREVELSGRGSLSDGSLQAPLV</sequence>
<reference evidence="11" key="1">
    <citation type="submission" date="2013-04" db="EMBL/GenBank/DDBJ databases">
        <authorList>
            <person name="Qu J."/>
            <person name="Murali S.C."/>
            <person name="Bandaranaike D."/>
            <person name="Bellair M."/>
            <person name="Blankenburg K."/>
            <person name="Chao H."/>
            <person name="Dinh H."/>
            <person name="Doddapaneni H."/>
            <person name="Downs B."/>
            <person name="Dugan-Rocha S."/>
            <person name="Elkadiri S."/>
            <person name="Gnanaolivu R.D."/>
            <person name="Hernandez B."/>
            <person name="Javaid M."/>
            <person name="Jayaseelan J.C."/>
            <person name="Lee S."/>
            <person name="Li M."/>
            <person name="Ming W."/>
            <person name="Munidasa M."/>
            <person name="Muniz J."/>
            <person name="Nguyen L."/>
            <person name="Ongeri F."/>
            <person name="Osuji N."/>
            <person name="Pu L.-L."/>
            <person name="Puazo M."/>
            <person name="Qu C."/>
            <person name="Quiroz J."/>
            <person name="Raj R."/>
            <person name="Weissenberger G."/>
            <person name="Xin Y."/>
            <person name="Zou X."/>
            <person name="Han Y."/>
            <person name="Richards S."/>
            <person name="Worley K."/>
            <person name="Muzny D."/>
            <person name="Gibbs R."/>
        </authorList>
    </citation>
    <scope>NUCLEOTIDE SEQUENCE</scope>
    <source>
        <strain evidence="11">Sampled in the wild</strain>
    </source>
</reference>
<dbReference type="GO" id="GO:0009887">
    <property type="term" value="P:animal organ morphogenesis"/>
    <property type="evidence" value="ECO:0007669"/>
    <property type="project" value="UniProtKB-ARBA"/>
</dbReference>
<reference evidence="11" key="2">
    <citation type="submission" date="2017-10" db="EMBL/GenBank/DDBJ databases">
        <title>Ladona fulva Genome sequencing and assembly.</title>
        <authorList>
            <person name="Murali S."/>
            <person name="Richards S."/>
            <person name="Bandaranaike D."/>
            <person name="Bellair M."/>
            <person name="Blankenburg K."/>
            <person name="Chao H."/>
            <person name="Dinh H."/>
            <person name="Doddapaneni H."/>
            <person name="Dugan-Rocha S."/>
            <person name="Elkadiri S."/>
            <person name="Gnanaolivu R."/>
            <person name="Hernandez B."/>
            <person name="Skinner E."/>
            <person name="Javaid M."/>
            <person name="Lee S."/>
            <person name="Li M."/>
            <person name="Ming W."/>
            <person name="Munidasa M."/>
            <person name="Muniz J."/>
            <person name="Nguyen L."/>
            <person name="Hughes D."/>
            <person name="Osuji N."/>
            <person name="Pu L.-L."/>
            <person name="Puazo M."/>
            <person name="Qu C."/>
            <person name="Quiroz J."/>
            <person name="Raj R."/>
            <person name="Weissenberger G."/>
            <person name="Xin Y."/>
            <person name="Zou X."/>
            <person name="Han Y."/>
            <person name="Worley K."/>
            <person name="Muzny D."/>
            <person name="Gibbs R."/>
        </authorList>
    </citation>
    <scope>NUCLEOTIDE SEQUENCE</scope>
    <source>
        <strain evidence="11">Sampled in the wild</strain>
    </source>
</reference>
<dbReference type="AlphaFoldDB" id="A0A8K0KLN2"/>
<dbReference type="FunFam" id="1.10.10.60:FF:000059">
    <property type="entry name" value="TGFB-induced factor homeobox 1"/>
    <property type="match status" value="1"/>
</dbReference>
<dbReference type="OrthoDB" id="10056939at2759"/>
<dbReference type="Pfam" id="PF05920">
    <property type="entry name" value="Homeobox_KN"/>
    <property type="match status" value="1"/>
</dbReference>
<dbReference type="EMBL" id="KZ309191">
    <property type="protein sequence ID" value="KAG8237601.1"/>
    <property type="molecule type" value="Genomic_DNA"/>
</dbReference>
<evidence type="ECO:0000313" key="12">
    <source>
        <dbReference type="Proteomes" id="UP000792457"/>
    </source>
</evidence>
<evidence type="ECO:0000259" key="10">
    <source>
        <dbReference type="PROSITE" id="PS50071"/>
    </source>
</evidence>
<protein>
    <recommendedName>
        <fullName evidence="10">Homeobox domain-containing protein</fullName>
    </recommendedName>
</protein>
<dbReference type="CDD" id="cd00086">
    <property type="entry name" value="homeodomain"/>
    <property type="match status" value="1"/>
</dbReference>
<evidence type="ECO:0000256" key="8">
    <source>
        <dbReference type="PROSITE-ProRule" id="PRU00108"/>
    </source>
</evidence>
<evidence type="ECO:0000256" key="1">
    <source>
        <dbReference type="ARBA" id="ARBA00004123"/>
    </source>
</evidence>
<comment type="caution">
    <text evidence="11">The sequence shown here is derived from an EMBL/GenBank/DDBJ whole genome shotgun (WGS) entry which is preliminary data.</text>
</comment>
<name>A0A8K0KLN2_LADFU</name>
<dbReference type="GO" id="GO:0001654">
    <property type="term" value="P:eye development"/>
    <property type="evidence" value="ECO:0007669"/>
    <property type="project" value="UniProtKB-ARBA"/>
</dbReference>
<feature type="domain" description="Homeobox" evidence="10">
    <location>
        <begin position="82"/>
        <end position="145"/>
    </location>
</feature>
<evidence type="ECO:0000256" key="6">
    <source>
        <dbReference type="ARBA" id="ARBA00023242"/>
    </source>
</evidence>
<dbReference type="SUPFAM" id="SSF46689">
    <property type="entry name" value="Homeodomain-like"/>
    <property type="match status" value="1"/>
</dbReference>
<keyword evidence="5" id="KW-0804">Transcription</keyword>
<feature type="compositionally biased region" description="Basic and acidic residues" evidence="9">
    <location>
        <begin position="236"/>
        <end position="245"/>
    </location>
</feature>
<gene>
    <name evidence="11" type="ORF">J437_LFUL012400</name>
</gene>
<evidence type="ECO:0000256" key="7">
    <source>
        <dbReference type="ARBA" id="ARBA00038021"/>
    </source>
</evidence>
<evidence type="ECO:0000256" key="5">
    <source>
        <dbReference type="ARBA" id="ARBA00023163"/>
    </source>
</evidence>
<evidence type="ECO:0000256" key="4">
    <source>
        <dbReference type="ARBA" id="ARBA00023155"/>
    </source>
</evidence>
<dbReference type="PROSITE" id="PS50071">
    <property type="entry name" value="HOMEOBOX_2"/>
    <property type="match status" value="1"/>
</dbReference>
<accession>A0A8K0KLN2</accession>
<feature type="region of interest" description="Disordered" evidence="9">
    <location>
        <begin position="177"/>
        <end position="295"/>
    </location>
</feature>
<dbReference type="PANTHER" id="PTHR11850">
    <property type="entry name" value="HOMEOBOX PROTEIN TRANSCRIPTION FACTORS"/>
    <property type="match status" value="1"/>
</dbReference>
<feature type="region of interest" description="Disordered" evidence="9">
    <location>
        <begin position="24"/>
        <end position="91"/>
    </location>
</feature>
<dbReference type="GO" id="GO:0006355">
    <property type="term" value="P:regulation of DNA-templated transcription"/>
    <property type="evidence" value="ECO:0007669"/>
    <property type="project" value="InterPro"/>
</dbReference>
<feature type="DNA-binding region" description="Homeobox" evidence="8">
    <location>
        <begin position="84"/>
        <end position="146"/>
    </location>
</feature>
<dbReference type="GO" id="GO:0000987">
    <property type="term" value="F:cis-regulatory region sequence-specific DNA binding"/>
    <property type="evidence" value="ECO:0007669"/>
    <property type="project" value="UniProtKB-ARBA"/>
</dbReference>
<dbReference type="InterPro" id="IPR001356">
    <property type="entry name" value="HD"/>
</dbReference>
<dbReference type="InterPro" id="IPR008422">
    <property type="entry name" value="KN_HD"/>
</dbReference>
<feature type="compositionally biased region" description="Polar residues" evidence="9">
    <location>
        <begin position="269"/>
        <end position="284"/>
    </location>
</feature>